<dbReference type="InterPro" id="IPR036457">
    <property type="entry name" value="PPM-type-like_dom_sf"/>
</dbReference>
<dbReference type="CDD" id="cd00143">
    <property type="entry name" value="PP2Cc"/>
    <property type="match status" value="1"/>
</dbReference>
<gene>
    <name evidence="4" type="ORF">UA74_07625</name>
</gene>
<name>A0AAC9PQV4_9PSEU</name>
<dbReference type="RefSeq" id="WP_075739663.1">
    <property type="nucleotide sequence ID" value="NZ_CP016076.1"/>
</dbReference>
<proteinExistence type="predicted"/>
<dbReference type="Gene3D" id="3.60.40.10">
    <property type="entry name" value="PPM-type phosphatase domain"/>
    <property type="match status" value="1"/>
</dbReference>
<dbReference type="PROSITE" id="PS51746">
    <property type="entry name" value="PPM_2"/>
    <property type="match status" value="1"/>
</dbReference>
<dbReference type="EMBL" id="CP016076">
    <property type="protein sequence ID" value="APU13594.1"/>
    <property type="molecule type" value="Genomic_DNA"/>
</dbReference>
<feature type="region of interest" description="Disordered" evidence="1">
    <location>
        <begin position="336"/>
        <end position="459"/>
    </location>
</feature>
<keyword evidence="2" id="KW-1133">Transmembrane helix</keyword>
<feature type="compositionally biased region" description="Low complexity" evidence="1">
    <location>
        <begin position="277"/>
        <end position="309"/>
    </location>
</feature>
<dbReference type="PANTHER" id="PTHR47992">
    <property type="entry name" value="PROTEIN PHOSPHATASE"/>
    <property type="match status" value="1"/>
</dbReference>
<reference evidence="5" key="1">
    <citation type="submission" date="2016-06" db="EMBL/GenBank/DDBJ databases">
        <title>Complete genome sequence of Actinoalloteichus fjordicus DSM 46855 (=ADI127-17), type strain of the new species Actinoalloteichus fjordicus.</title>
        <authorList>
            <person name="Ruckert C."/>
            <person name="Nouioui I."/>
            <person name="Willmese J."/>
            <person name="van Wezel G."/>
            <person name="Klenk H.-P."/>
            <person name="Kalinowski J."/>
            <person name="Zotchev S.B."/>
        </authorList>
    </citation>
    <scope>NUCLEOTIDE SEQUENCE [LARGE SCALE GENOMIC DNA]</scope>
    <source>
        <strain evidence="5">ADI127-7</strain>
    </source>
</reference>
<dbReference type="SMART" id="SM00331">
    <property type="entry name" value="PP2C_SIG"/>
    <property type="match status" value="1"/>
</dbReference>
<protein>
    <submittedName>
        <fullName evidence="4">Serine/threonine protein phosphatase</fullName>
    </submittedName>
</protein>
<evidence type="ECO:0000313" key="4">
    <source>
        <dbReference type="EMBL" id="APU13594.1"/>
    </source>
</evidence>
<feature type="domain" description="PPM-type phosphatase" evidence="3">
    <location>
        <begin position="6"/>
        <end position="236"/>
    </location>
</feature>
<dbReference type="AlphaFoldDB" id="A0AAC9PQV4"/>
<dbReference type="SUPFAM" id="SSF81606">
    <property type="entry name" value="PP2C-like"/>
    <property type="match status" value="1"/>
</dbReference>
<feature type="region of interest" description="Disordered" evidence="1">
    <location>
        <begin position="277"/>
        <end position="321"/>
    </location>
</feature>
<organism evidence="4 5">
    <name type="scientific">Actinoalloteichus fjordicus</name>
    <dbReference type="NCBI Taxonomy" id="1612552"/>
    <lineage>
        <taxon>Bacteria</taxon>
        <taxon>Bacillati</taxon>
        <taxon>Actinomycetota</taxon>
        <taxon>Actinomycetes</taxon>
        <taxon>Pseudonocardiales</taxon>
        <taxon>Pseudonocardiaceae</taxon>
        <taxon>Actinoalloteichus</taxon>
    </lineage>
</organism>
<sequence>MTLALRYTARSDRGLVRSNNEDSVYAGPRLLAVADGMGGHVGGEIASRVVIASVTPLDDADPAEDLLGALRDAAVDGNSAIAATVEEEPELAGMGTTLTALLFADDRVGLLNVGDSRAYLMRDDELVQITHDDTFVQSLVDAGRITIAEAEVHPKRSLVLRALTGEEVVETTTELREVRAGDRYLLCSDGLTDVLNHAALSVELRIGDHEVCADRLIEAALAGGGPDNVTVIVADVTEVSEGAGDAEAAAVAGGSAGSSEPAAVAATVAPAGAAAADAPDADSAAPDSTAPDGIGHGAETPAADPTEPAGLDRATAGQDHAEAPVAPTVSAWFTEADRSSQADEAQAAGSRDVERSGAAGAQADPGWAETSRPADSATASDSAVSGHAPVTPTNDADPAVSTEQATATTPEDAGADGGAAVTEQAAAGRDESSDRREDASTTDWSAAEHRRQPRSARSLLVGAAVLGVGAVATIAVRRRLGR</sequence>
<feature type="transmembrane region" description="Helical" evidence="2">
    <location>
        <begin position="459"/>
        <end position="476"/>
    </location>
</feature>
<keyword evidence="2" id="KW-0472">Membrane</keyword>
<keyword evidence="2" id="KW-0812">Transmembrane</keyword>
<evidence type="ECO:0000256" key="1">
    <source>
        <dbReference type="SAM" id="MobiDB-lite"/>
    </source>
</evidence>
<dbReference type="InterPro" id="IPR001932">
    <property type="entry name" value="PPM-type_phosphatase-like_dom"/>
</dbReference>
<evidence type="ECO:0000259" key="3">
    <source>
        <dbReference type="PROSITE" id="PS51746"/>
    </source>
</evidence>
<dbReference type="KEGG" id="acad:UA74_07625"/>
<dbReference type="InterPro" id="IPR015655">
    <property type="entry name" value="PP2C"/>
</dbReference>
<accession>A0AAC9PQV4</accession>
<dbReference type="SMART" id="SM00332">
    <property type="entry name" value="PP2Cc"/>
    <property type="match status" value="1"/>
</dbReference>
<evidence type="ECO:0000313" key="5">
    <source>
        <dbReference type="Proteomes" id="UP000185511"/>
    </source>
</evidence>
<feature type="compositionally biased region" description="Low complexity" evidence="1">
    <location>
        <begin position="374"/>
        <end position="385"/>
    </location>
</feature>
<dbReference type="Pfam" id="PF13672">
    <property type="entry name" value="PP2C_2"/>
    <property type="match status" value="1"/>
</dbReference>
<dbReference type="Proteomes" id="UP000185511">
    <property type="component" value="Chromosome"/>
</dbReference>
<keyword evidence="5" id="KW-1185">Reference proteome</keyword>
<feature type="compositionally biased region" description="Basic and acidic residues" evidence="1">
    <location>
        <begin position="428"/>
        <end position="439"/>
    </location>
</feature>
<dbReference type="GO" id="GO:0004722">
    <property type="term" value="F:protein serine/threonine phosphatase activity"/>
    <property type="evidence" value="ECO:0007669"/>
    <property type="project" value="InterPro"/>
</dbReference>
<evidence type="ECO:0000256" key="2">
    <source>
        <dbReference type="SAM" id="Phobius"/>
    </source>
</evidence>